<accession>A0A512HRM3</accession>
<dbReference type="OrthoDB" id="265863at2"/>
<dbReference type="PANTHER" id="PTHR43133">
    <property type="entry name" value="RNA POLYMERASE ECF-TYPE SIGMA FACTO"/>
    <property type="match status" value="1"/>
</dbReference>
<organism evidence="8 9">
    <name type="scientific">Aeromicrobium flavum</name>
    <dbReference type="NCBI Taxonomy" id="416568"/>
    <lineage>
        <taxon>Bacteria</taxon>
        <taxon>Bacillati</taxon>
        <taxon>Actinomycetota</taxon>
        <taxon>Actinomycetes</taxon>
        <taxon>Propionibacteriales</taxon>
        <taxon>Nocardioidaceae</taxon>
        <taxon>Aeromicrobium</taxon>
    </lineage>
</organism>
<dbReference type="Gene3D" id="1.10.10.10">
    <property type="entry name" value="Winged helix-like DNA-binding domain superfamily/Winged helix DNA-binding domain"/>
    <property type="match status" value="1"/>
</dbReference>
<dbReference type="GO" id="GO:0003677">
    <property type="term" value="F:DNA binding"/>
    <property type="evidence" value="ECO:0007669"/>
    <property type="project" value="UniProtKB-KW"/>
</dbReference>
<dbReference type="GO" id="GO:0006352">
    <property type="term" value="P:DNA-templated transcription initiation"/>
    <property type="evidence" value="ECO:0007669"/>
    <property type="project" value="InterPro"/>
</dbReference>
<dbReference type="Proteomes" id="UP000321769">
    <property type="component" value="Unassembled WGS sequence"/>
</dbReference>
<proteinExistence type="inferred from homology"/>
<dbReference type="Gene3D" id="1.10.1740.10">
    <property type="match status" value="1"/>
</dbReference>
<evidence type="ECO:0000259" key="7">
    <source>
        <dbReference type="Pfam" id="PF04542"/>
    </source>
</evidence>
<evidence type="ECO:0000256" key="4">
    <source>
        <dbReference type="ARBA" id="ARBA00023125"/>
    </source>
</evidence>
<evidence type="ECO:0000256" key="1">
    <source>
        <dbReference type="ARBA" id="ARBA00010641"/>
    </source>
</evidence>
<sequence>MNSVTDSKSHEPAESDDGPWIRSGEAFARWRDGDRGAIDDLVREMTPVLWHVVRAYRLDEDVCEDVIQFTWLTLVRKADAVENPRAVSSWLIITARRQAWRVASRNRREDATDDEVLAPALPTTRAAESEAVEADENHRLWAAVAQLNERCQRLLRVIAFDERPDYHHISEDLGMPVGSIGPTRRRCLEKLKSVISGEGAAS</sequence>
<evidence type="ECO:0000256" key="2">
    <source>
        <dbReference type="ARBA" id="ARBA00023015"/>
    </source>
</evidence>
<protein>
    <submittedName>
        <fullName evidence="8">RNA polymerase sigma factor</fullName>
    </submittedName>
</protein>
<evidence type="ECO:0000256" key="3">
    <source>
        <dbReference type="ARBA" id="ARBA00023082"/>
    </source>
</evidence>
<keyword evidence="3" id="KW-0731">Sigma factor</keyword>
<dbReference type="NCBIfam" id="TIGR02937">
    <property type="entry name" value="sigma70-ECF"/>
    <property type="match status" value="1"/>
</dbReference>
<dbReference type="PANTHER" id="PTHR43133:SF8">
    <property type="entry name" value="RNA POLYMERASE SIGMA FACTOR HI_1459-RELATED"/>
    <property type="match status" value="1"/>
</dbReference>
<gene>
    <name evidence="8" type="primary">rpoE_3</name>
    <name evidence="8" type="ORF">AFL01nite_04250</name>
</gene>
<dbReference type="SUPFAM" id="SSF88946">
    <property type="entry name" value="Sigma2 domain of RNA polymerase sigma factors"/>
    <property type="match status" value="1"/>
</dbReference>
<evidence type="ECO:0000313" key="9">
    <source>
        <dbReference type="Proteomes" id="UP000321769"/>
    </source>
</evidence>
<name>A0A512HRM3_9ACTN</name>
<dbReference type="GO" id="GO:0016987">
    <property type="term" value="F:sigma factor activity"/>
    <property type="evidence" value="ECO:0007669"/>
    <property type="project" value="UniProtKB-KW"/>
</dbReference>
<comment type="similarity">
    <text evidence="1">Belongs to the sigma-70 factor family. ECF subfamily.</text>
</comment>
<dbReference type="AlphaFoldDB" id="A0A512HRM3"/>
<reference evidence="8 9" key="1">
    <citation type="submission" date="2019-07" db="EMBL/GenBank/DDBJ databases">
        <title>Whole genome shotgun sequence of Aeromicrobium flavum NBRC 107625.</title>
        <authorList>
            <person name="Hosoyama A."/>
            <person name="Uohara A."/>
            <person name="Ohji S."/>
            <person name="Ichikawa N."/>
        </authorList>
    </citation>
    <scope>NUCLEOTIDE SEQUENCE [LARGE SCALE GENOMIC DNA]</scope>
    <source>
        <strain evidence="8 9">NBRC 107625</strain>
    </source>
</reference>
<dbReference type="InterPro" id="IPR007627">
    <property type="entry name" value="RNA_pol_sigma70_r2"/>
</dbReference>
<dbReference type="InterPro" id="IPR013325">
    <property type="entry name" value="RNA_pol_sigma_r2"/>
</dbReference>
<dbReference type="SUPFAM" id="SSF88659">
    <property type="entry name" value="Sigma3 and sigma4 domains of RNA polymerase sigma factors"/>
    <property type="match status" value="1"/>
</dbReference>
<evidence type="ECO:0000313" key="8">
    <source>
        <dbReference type="EMBL" id="GEO88098.1"/>
    </source>
</evidence>
<feature type="region of interest" description="Disordered" evidence="6">
    <location>
        <begin position="1"/>
        <end position="20"/>
    </location>
</feature>
<feature type="domain" description="RNA polymerase sigma-70 region 2" evidence="7">
    <location>
        <begin position="41"/>
        <end position="108"/>
    </location>
</feature>
<evidence type="ECO:0000256" key="5">
    <source>
        <dbReference type="ARBA" id="ARBA00023163"/>
    </source>
</evidence>
<evidence type="ECO:0000256" key="6">
    <source>
        <dbReference type="SAM" id="MobiDB-lite"/>
    </source>
</evidence>
<dbReference type="Pfam" id="PF04542">
    <property type="entry name" value="Sigma70_r2"/>
    <property type="match status" value="1"/>
</dbReference>
<dbReference type="InterPro" id="IPR014284">
    <property type="entry name" value="RNA_pol_sigma-70_dom"/>
</dbReference>
<keyword evidence="4" id="KW-0238">DNA-binding</keyword>
<dbReference type="InterPro" id="IPR013324">
    <property type="entry name" value="RNA_pol_sigma_r3/r4-like"/>
</dbReference>
<dbReference type="InterPro" id="IPR039425">
    <property type="entry name" value="RNA_pol_sigma-70-like"/>
</dbReference>
<comment type="caution">
    <text evidence="8">The sequence shown here is derived from an EMBL/GenBank/DDBJ whole genome shotgun (WGS) entry which is preliminary data.</text>
</comment>
<keyword evidence="5" id="KW-0804">Transcription</keyword>
<dbReference type="InterPro" id="IPR036388">
    <property type="entry name" value="WH-like_DNA-bd_sf"/>
</dbReference>
<dbReference type="EMBL" id="BJZQ01000001">
    <property type="protein sequence ID" value="GEO88098.1"/>
    <property type="molecule type" value="Genomic_DNA"/>
</dbReference>
<keyword evidence="9" id="KW-1185">Reference proteome</keyword>
<keyword evidence="2" id="KW-0805">Transcription regulation</keyword>